<sequence length="779" mass="86679">MGDTEPPARRTVHQRASDGVTEARSSITRPAIPNTNTWQILSHVMSTITHDTQFHGLEDEDAPGHLSASRAYVIPSISRMCLRTQSICISSHSRSLGVHLLGLTPSQTTISPHGRIFKPSSSRNTVHLPVPLASGTRSTPSRWTPTSLITWPRRAAGGHIMDKLEPAECEEMIESFAIAEQQRPSTRTSIPSARSSTSSPRGVHQVTPATSVAVALAAMANEIKELKLRDIAQSLKDRQGGPSSGPNASVMAVSIKIHREEDEVEEEISHSADYGIPSPAEVKKINWRTRFAEIDAKMIEEHMVEEPPVEEEESVDEEIVVEKPAEKEEEKKKGVEMKSPEIDLSRVPYPARLLPHKHAREYGHFLHLQTSQDLLSNKKKLEGISEVSLSEQCSTVVRNKLPEKLADSGRFTIPCLLGGFPLNHALADLGASVNLMPYSIYKQLDLGEPQPTRMSISLADRSVKYPWGIGENLLVKVGKFVFPVDFVILDIEVDDKVPLILGRLGESVTFDATKHVKDVGKHSHSVCMLYAFMDYHQDSDPCKIEVGEPAPDLGEPSDWAVELEKLLDEPDEYDKDVPDDLREMMTELEDIIGKTPSAGMIEKVESVKEPGDPNESLELSPSSRFPKSRLSRKRTHALRDVCELESVQTLSVGKFKGDSLLGYLNSVIFRPGKFKMWWKDLSATCFLSSLFVRSNELLRLWRKKAVPVRIKEKPPDRLVCLSGKCPGRRVCKFLGPSPCHFLCFSVFVFCLCRVLQGFSLDSVRKIIGNEVPGILHLFL</sequence>
<evidence type="ECO:0000313" key="2">
    <source>
        <dbReference type="Proteomes" id="UP001056120"/>
    </source>
</evidence>
<dbReference type="Proteomes" id="UP001056120">
    <property type="component" value="Linkage Group LG04"/>
</dbReference>
<organism evidence="1 2">
    <name type="scientific">Smallanthus sonchifolius</name>
    <dbReference type="NCBI Taxonomy" id="185202"/>
    <lineage>
        <taxon>Eukaryota</taxon>
        <taxon>Viridiplantae</taxon>
        <taxon>Streptophyta</taxon>
        <taxon>Embryophyta</taxon>
        <taxon>Tracheophyta</taxon>
        <taxon>Spermatophyta</taxon>
        <taxon>Magnoliopsida</taxon>
        <taxon>eudicotyledons</taxon>
        <taxon>Gunneridae</taxon>
        <taxon>Pentapetalae</taxon>
        <taxon>asterids</taxon>
        <taxon>campanulids</taxon>
        <taxon>Asterales</taxon>
        <taxon>Asteraceae</taxon>
        <taxon>Asteroideae</taxon>
        <taxon>Heliantheae alliance</taxon>
        <taxon>Millerieae</taxon>
        <taxon>Smallanthus</taxon>
    </lineage>
</organism>
<accession>A0ACB9JJ93</accession>
<comment type="caution">
    <text evidence="1">The sequence shown here is derived from an EMBL/GenBank/DDBJ whole genome shotgun (WGS) entry which is preliminary data.</text>
</comment>
<dbReference type="EMBL" id="CM042021">
    <property type="protein sequence ID" value="KAI3819806.1"/>
    <property type="molecule type" value="Genomic_DNA"/>
</dbReference>
<name>A0ACB9JJ93_9ASTR</name>
<keyword evidence="2" id="KW-1185">Reference proteome</keyword>
<evidence type="ECO:0000313" key="1">
    <source>
        <dbReference type="EMBL" id="KAI3819806.1"/>
    </source>
</evidence>
<gene>
    <name evidence="1" type="ORF">L1987_13658</name>
</gene>
<reference evidence="1 2" key="2">
    <citation type="journal article" date="2022" name="Mol. Ecol. Resour.">
        <title>The genomes of chicory, endive, great burdock and yacon provide insights into Asteraceae paleo-polyploidization history and plant inulin production.</title>
        <authorList>
            <person name="Fan W."/>
            <person name="Wang S."/>
            <person name="Wang H."/>
            <person name="Wang A."/>
            <person name="Jiang F."/>
            <person name="Liu H."/>
            <person name="Zhao H."/>
            <person name="Xu D."/>
            <person name="Zhang Y."/>
        </authorList>
    </citation>
    <scope>NUCLEOTIDE SEQUENCE [LARGE SCALE GENOMIC DNA]</scope>
    <source>
        <strain evidence="2">cv. Yunnan</strain>
        <tissue evidence="1">Leaves</tissue>
    </source>
</reference>
<protein>
    <submittedName>
        <fullName evidence="1">Uncharacterized protein</fullName>
    </submittedName>
</protein>
<reference evidence="2" key="1">
    <citation type="journal article" date="2022" name="Mol. Ecol. Resour.">
        <title>The genomes of chicory, endive, great burdock and yacon provide insights into Asteraceae palaeo-polyploidization history and plant inulin production.</title>
        <authorList>
            <person name="Fan W."/>
            <person name="Wang S."/>
            <person name="Wang H."/>
            <person name="Wang A."/>
            <person name="Jiang F."/>
            <person name="Liu H."/>
            <person name="Zhao H."/>
            <person name="Xu D."/>
            <person name="Zhang Y."/>
        </authorList>
    </citation>
    <scope>NUCLEOTIDE SEQUENCE [LARGE SCALE GENOMIC DNA]</scope>
    <source>
        <strain evidence="2">cv. Yunnan</strain>
    </source>
</reference>
<proteinExistence type="predicted"/>